<organism evidence="6 7">
    <name type="scientific">Afifella marina DSM 2698</name>
    <dbReference type="NCBI Taxonomy" id="1120955"/>
    <lineage>
        <taxon>Bacteria</taxon>
        <taxon>Pseudomonadati</taxon>
        <taxon>Pseudomonadota</taxon>
        <taxon>Alphaproteobacteria</taxon>
        <taxon>Hyphomicrobiales</taxon>
        <taxon>Afifellaceae</taxon>
        <taxon>Afifella</taxon>
    </lineage>
</organism>
<evidence type="ECO:0000256" key="4">
    <source>
        <dbReference type="SAM" id="SignalP"/>
    </source>
</evidence>
<comment type="subcellular location">
    <subcellularLocation>
        <location evidence="1">Cell envelope</location>
    </subcellularLocation>
</comment>
<evidence type="ECO:0000256" key="2">
    <source>
        <dbReference type="ARBA" id="ARBA00022748"/>
    </source>
</evidence>
<dbReference type="GO" id="GO:0015036">
    <property type="term" value="F:disulfide oxidoreductase activity"/>
    <property type="evidence" value="ECO:0007669"/>
    <property type="project" value="UniProtKB-ARBA"/>
</dbReference>
<dbReference type="PANTHER" id="PTHR42852:SF13">
    <property type="entry name" value="PROTEIN DIPZ"/>
    <property type="match status" value="1"/>
</dbReference>
<protein>
    <submittedName>
        <fullName evidence="6">AhpC/TSA family protein</fullName>
    </submittedName>
</protein>
<feature type="signal peptide" evidence="4">
    <location>
        <begin position="1"/>
        <end position="23"/>
    </location>
</feature>
<keyword evidence="3" id="KW-0676">Redox-active center</keyword>
<dbReference type="PROSITE" id="PS51318">
    <property type="entry name" value="TAT"/>
    <property type="match status" value="1"/>
</dbReference>
<dbReference type="PROSITE" id="PS00194">
    <property type="entry name" value="THIOREDOXIN_1"/>
    <property type="match status" value="1"/>
</dbReference>
<evidence type="ECO:0000313" key="7">
    <source>
        <dbReference type="Proteomes" id="UP000199347"/>
    </source>
</evidence>
<dbReference type="PROSITE" id="PS51352">
    <property type="entry name" value="THIOREDOXIN_2"/>
    <property type="match status" value="1"/>
</dbReference>
<dbReference type="InterPro" id="IPR050553">
    <property type="entry name" value="Thioredoxin_ResA/DsbE_sf"/>
</dbReference>
<dbReference type="InterPro" id="IPR017937">
    <property type="entry name" value="Thioredoxin_CS"/>
</dbReference>
<dbReference type="PANTHER" id="PTHR42852">
    <property type="entry name" value="THIOL:DISULFIDE INTERCHANGE PROTEIN DSBE"/>
    <property type="match status" value="1"/>
</dbReference>
<evidence type="ECO:0000313" key="6">
    <source>
        <dbReference type="EMBL" id="SCZ22935.1"/>
    </source>
</evidence>
<evidence type="ECO:0000256" key="1">
    <source>
        <dbReference type="ARBA" id="ARBA00004196"/>
    </source>
</evidence>
<dbReference type="RefSeq" id="WP_170130350.1">
    <property type="nucleotide sequence ID" value="NZ_FMVW01000001.1"/>
</dbReference>
<sequence>MPHCSRRTFLALSAALVAGAARAAEAAPDLAGLAVTDGSGSTLSFQEMLGKGPAIIHFWATWCGPCRDELPEVARFADVLTERNWRDRFFVVSVDDLPFERVRDFYADELGLQSLRSWQLVRGNAGMVFRLLGYPATVVLGDDRSLKRTLRGPAAWDDPAFREELLRELAAAR</sequence>
<dbReference type="Gene3D" id="3.40.30.10">
    <property type="entry name" value="Glutaredoxin"/>
    <property type="match status" value="1"/>
</dbReference>
<dbReference type="InterPro" id="IPR006311">
    <property type="entry name" value="TAT_signal"/>
</dbReference>
<dbReference type="AlphaFoldDB" id="A0A1G5MCN7"/>
<dbReference type="STRING" id="1120955.SAMN03080610_00470"/>
<feature type="chain" id="PRO_5011596886" evidence="4">
    <location>
        <begin position="24"/>
        <end position="173"/>
    </location>
</feature>
<gene>
    <name evidence="6" type="ORF">SAMN03080610_00470</name>
</gene>
<reference evidence="6 7" key="1">
    <citation type="submission" date="2016-10" db="EMBL/GenBank/DDBJ databases">
        <authorList>
            <person name="de Groot N.N."/>
        </authorList>
    </citation>
    <scope>NUCLEOTIDE SEQUENCE [LARGE SCALE GENOMIC DNA]</scope>
    <source>
        <strain evidence="6 7">DSM 2698</strain>
    </source>
</reference>
<feature type="domain" description="Thioredoxin" evidence="5">
    <location>
        <begin position="21"/>
        <end position="171"/>
    </location>
</feature>
<evidence type="ECO:0000259" key="5">
    <source>
        <dbReference type="PROSITE" id="PS51352"/>
    </source>
</evidence>
<dbReference type="GO" id="GO:0030313">
    <property type="term" value="C:cell envelope"/>
    <property type="evidence" value="ECO:0007669"/>
    <property type="project" value="UniProtKB-SubCell"/>
</dbReference>
<keyword evidence="2" id="KW-0201">Cytochrome c-type biogenesis</keyword>
<dbReference type="GO" id="GO:0017004">
    <property type="term" value="P:cytochrome complex assembly"/>
    <property type="evidence" value="ECO:0007669"/>
    <property type="project" value="UniProtKB-KW"/>
</dbReference>
<accession>A0A1G5MCN7</accession>
<name>A0A1G5MCN7_AFIMA</name>
<dbReference type="InterPro" id="IPR013740">
    <property type="entry name" value="Redoxin"/>
</dbReference>
<keyword evidence="7" id="KW-1185">Reference proteome</keyword>
<dbReference type="InterPro" id="IPR036249">
    <property type="entry name" value="Thioredoxin-like_sf"/>
</dbReference>
<evidence type="ECO:0000256" key="3">
    <source>
        <dbReference type="ARBA" id="ARBA00023284"/>
    </source>
</evidence>
<proteinExistence type="predicted"/>
<dbReference type="SUPFAM" id="SSF52833">
    <property type="entry name" value="Thioredoxin-like"/>
    <property type="match status" value="1"/>
</dbReference>
<dbReference type="CDD" id="cd02966">
    <property type="entry name" value="TlpA_like_family"/>
    <property type="match status" value="1"/>
</dbReference>
<keyword evidence="4" id="KW-0732">Signal</keyword>
<dbReference type="EMBL" id="FMVW01000001">
    <property type="protein sequence ID" value="SCZ22935.1"/>
    <property type="molecule type" value="Genomic_DNA"/>
</dbReference>
<dbReference type="InterPro" id="IPR013766">
    <property type="entry name" value="Thioredoxin_domain"/>
</dbReference>
<dbReference type="Proteomes" id="UP000199347">
    <property type="component" value="Unassembled WGS sequence"/>
</dbReference>
<dbReference type="Pfam" id="PF08534">
    <property type="entry name" value="Redoxin"/>
    <property type="match status" value="1"/>
</dbReference>